<name>A0A1E5XR36_9HYPH</name>
<keyword evidence="3" id="KW-0804">Transcription</keyword>
<gene>
    <name evidence="6" type="ORF">VW23_018215</name>
</gene>
<dbReference type="GO" id="GO:0000160">
    <property type="term" value="P:phosphorelay signal transduction system"/>
    <property type="evidence" value="ECO:0007669"/>
    <property type="project" value="InterPro"/>
</dbReference>
<dbReference type="Pfam" id="PF00072">
    <property type="entry name" value="Response_reg"/>
    <property type="match status" value="1"/>
</dbReference>
<accession>A0A1E5XR36</accession>
<dbReference type="AlphaFoldDB" id="A0A1E5XR36"/>
<evidence type="ECO:0000256" key="2">
    <source>
        <dbReference type="ARBA" id="ARBA00023015"/>
    </source>
</evidence>
<protein>
    <recommendedName>
        <fullName evidence="5">Response regulatory domain-containing protein</fullName>
    </recommendedName>
</protein>
<dbReference type="Proteomes" id="UP000095463">
    <property type="component" value="Unassembled WGS sequence"/>
</dbReference>
<dbReference type="SMART" id="SM00448">
    <property type="entry name" value="REC"/>
    <property type="match status" value="1"/>
</dbReference>
<feature type="modified residue" description="4-aspartylphosphate" evidence="4">
    <location>
        <position position="55"/>
    </location>
</feature>
<evidence type="ECO:0000259" key="5">
    <source>
        <dbReference type="PROSITE" id="PS50110"/>
    </source>
</evidence>
<evidence type="ECO:0000313" key="6">
    <source>
        <dbReference type="EMBL" id="OEO31025.1"/>
    </source>
</evidence>
<feature type="domain" description="Response regulatory" evidence="5">
    <location>
        <begin position="5"/>
        <end position="118"/>
    </location>
</feature>
<proteinExistence type="predicted"/>
<evidence type="ECO:0000256" key="4">
    <source>
        <dbReference type="PROSITE-ProRule" id="PRU00169"/>
    </source>
</evidence>
<dbReference type="PANTHER" id="PTHR44591">
    <property type="entry name" value="STRESS RESPONSE REGULATOR PROTEIN 1"/>
    <property type="match status" value="1"/>
</dbReference>
<organism evidence="6 7">
    <name type="scientific">Devosia insulae DS-56</name>
    <dbReference type="NCBI Taxonomy" id="1116389"/>
    <lineage>
        <taxon>Bacteria</taxon>
        <taxon>Pseudomonadati</taxon>
        <taxon>Pseudomonadota</taxon>
        <taxon>Alphaproteobacteria</taxon>
        <taxon>Hyphomicrobiales</taxon>
        <taxon>Devosiaceae</taxon>
        <taxon>Devosia</taxon>
    </lineage>
</organism>
<dbReference type="PANTHER" id="PTHR44591:SF3">
    <property type="entry name" value="RESPONSE REGULATORY DOMAIN-CONTAINING PROTEIN"/>
    <property type="match status" value="1"/>
</dbReference>
<dbReference type="InterPro" id="IPR050595">
    <property type="entry name" value="Bact_response_regulator"/>
</dbReference>
<dbReference type="PROSITE" id="PS50110">
    <property type="entry name" value="RESPONSE_REGULATORY"/>
    <property type="match status" value="1"/>
</dbReference>
<keyword evidence="2" id="KW-0805">Transcription regulation</keyword>
<evidence type="ECO:0000313" key="7">
    <source>
        <dbReference type="Proteomes" id="UP000095463"/>
    </source>
</evidence>
<comment type="caution">
    <text evidence="6">The sequence shown here is derived from an EMBL/GenBank/DDBJ whole genome shotgun (WGS) entry which is preliminary data.</text>
</comment>
<keyword evidence="1 4" id="KW-0597">Phosphoprotein</keyword>
<keyword evidence="7" id="KW-1185">Reference proteome</keyword>
<sequence length="119" mass="12799">MAHVTILVVDDEPLIRLDIAYMLEDLGYQTTEASNADEAMQLLADLPQIAAIVTDVDMPGTMDGRQLALAVRNRWPPCKLIVMSGHHMLTATDLPSGAVFISKPVPTRQLASALAGFGV</sequence>
<evidence type="ECO:0000256" key="1">
    <source>
        <dbReference type="ARBA" id="ARBA00022553"/>
    </source>
</evidence>
<dbReference type="InterPro" id="IPR001789">
    <property type="entry name" value="Sig_transdc_resp-reg_receiver"/>
</dbReference>
<evidence type="ECO:0000256" key="3">
    <source>
        <dbReference type="ARBA" id="ARBA00023163"/>
    </source>
</evidence>
<dbReference type="InterPro" id="IPR011006">
    <property type="entry name" value="CheY-like_superfamily"/>
</dbReference>
<dbReference type="RefSeq" id="WP_069909761.1">
    <property type="nucleotide sequence ID" value="NZ_LAJE02000173.1"/>
</dbReference>
<dbReference type="EMBL" id="LAJE02000173">
    <property type="protein sequence ID" value="OEO31025.1"/>
    <property type="molecule type" value="Genomic_DNA"/>
</dbReference>
<reference evidence="6 7" key="1">
    <citation type="journal article" date="2015" name="Genome Announc.">
        <title>Genome Assemblies of Three Soil-Associated Devosia species: D. insulae, D. limi, and D. soli.</title>
        <authorList>
            <person name="Hassan Y.I."/>
            <person name="Lepp D."/>
            <person name="Zhou T."/>
        </authorList>
    </citation>
    <scope>NUCLEOTIDE SEQUENCE [LARGE SCALE GENOMIC DNA]</scope>
    <source>
        <strain evidence="6 7">DS-56</strain>
    </source>
</reference>
<dbReference type="Gene3D" id="3.40.50.2300">
    <property type="match status" value="1"/>
</dbReference>
<dbReference type="SUPFAM" id="SSF52172">
    <property type="entry name" value="CheY-like"/>
    <property type="match status" value="1"/>
</dbReference>